<name>A0AAU7NK09_PEDPE</name>
<organism evidence="1">
    <name type="scientific">Pediococcus pentosaceus CGMCC 7049</name>
    <dbReference type="NCBI Taxonomy" id="1460385"/>
    <lineage>
        <taxon>Bacteria</taxon>
        <taxon>Bacillati</taxon>
        <taxon>Bacillota</taxon>
        <taxon>Bacilli</taxon>
        <taxon>Lactobacillales</taxon>
        <taxon>Lactobacillaceae</taxon>
        <taxon>Pediococcus</taxon>
    </lineage>
</organism>
<dbReference type="EMBL" id="CP157400">
    <property type="protein sequence ID" value="XBS07952.1"/>
    <property type="molecule type" value="Genomic_DNA"/>
</dbReference>
<reference evidence="1" key="2">
    <citation type="submission" date="2024-05" db="EMBL/GenBank/DDBJ databases">
        <authorList>
            <person name="Chen H."/>
        </authorList>
    </citation>
    <scope>NUCLEOTIDE SEQUENCE</scope>
    <source>
        <strain evidence="1">CGMCC 7049</strain>
    </source>
</reference>
<reference evidence="1" key="1">
    <citation type="submission" date="2014-02" db="EMBL/GenBank/DDBJ databases">
        <authorList>
            <person name="Zhao D."/>
            <person name="Dong X."/>
            <person name="Li Y."/>
            <person name="Lv L."/>
            <person name="Zhao D."/>
            <person name="Gao Y."/>
            <person name="Wang Y."/>
            <person name="Li Y."/>
        </authorList>
    </citation>
    <scope>NUCLEOTIDE SEQUENCE</scope>
    <source>
        <strain evidence="1">CGMCC 7049</strain>
    </source>
</reference>
<protein>
    <submittedName>
        <fullName evidence="1">Uncharacterized protein</fullName>
    </submittedName>
</protein>
<accession>A0AAU7NK09</accession>
<dbReference type="RefSeq" id="WP_029258099.1">
    <property type="nucleotide sequence ID" value="NZ_CP157400.1"/>
</dbReference>
<gene>
    <name evidence="1" type="ORF">BB06_06920</name>
</gene>
<proteinExistence type="predicted"/>
<evidence type="ECO:0000313" key="1">
    <source>
        <dbReference type="EMBL" id="XBS07952.1"/>
    </source>
</evidence>
<sequence length="388" mass="42899">MEQLTAFLKKYKKWVITIAILIVAGFGAKTTYEYHQNNIISQMDVKFSGYNGEGTAEIKKKDKFLNDTALRIFKLNGVRTDIAKKIISSPSNFNYGSLSTSDQQKITQSFSELNSLKVKLSKSEHLKNGDKIDVYVKNNDPEHLPFRDGKKIVTVKGLKKAKTVSTQKIFDKLKIKAVGTDGKGSLSITGKNITTSSVFDGIEIAVKNNGSLSNGDSVKIKLPSSVFKDPNGKKVYAGSHTLNYKVTGLVDKSISNVSDVESAVSDMIDDYNDGNDDYTPNFVSLYLTHDEDYYIGGEDDTSSEHVTIDDEDDVKDDNTFTITAIYNMKSNDADLDDETVEAIIHDIKLKNNKLNIDSIDLSKSGEVTSVDNIRTIEHNLASDGLKLK</sequence>
<dbReference type="AlphaFoldDB" id="A0AAU7NK09"/>